<protein>
    <submittedName>
        <fullName evidence="2">Chemotaxis protein</fullName>
    </submittedName>
</protein>
<dbReference type="Gene3D" id="1.10.287.500">
    <property type="entry name" value="Helix hairpin bin"/>
    <property type="match status" value="1"/>
</dbReference>
<sequence>MRRIADILRRAFRHPATLDLTPSDMRPAMPDPAGEGRGCQPSERRKLELIAREIGQVADYVTRLKREIRALKAGEVSAKRMPATITDLRGVHEATRSAAETIMAAAEAILARDSRDADYRAFVADRVTEIMQACSFEDLAGQRLDRAMETLQDVERRLGRFAKAVKIADAADRFDRRTIMREARREVLLVEGPQNGGAAIKQADIDEIFR</sequence>
<dbReference type="RefSeq" id="WP_171217950.1">
    <property type="nucleotide sequence ID" value="NZ_JABEPP010000002.1"/>
</dbReference>
<evidence type="ECO:0000313" key="3">
    <source>
        <dbReference type="Proteomes" id="UP000564885"/>
    </source>
</evidence>
<keyword evidence="3" id="KW-1185">Reference proteome</keyword>
<evidence type="ECO:0000256" key="1">
    <source>
        <dbReference type="SAM" id="MobiDB-lite"/>
    </source>
</evidence>
<gene>
    <name evidence="2" type="ORF">HJG44_08800</name>
</gene>
<feature type="region of interest" description="Disordered" evidence="1">
    <location>
        <begin position="18"/>
        <end position="42"/>
    </location>
</feature>
<comment type="caution">
    <text evidence="2">The sequence shown here is derived from an EMBL/GenBank/DDBJ whole genome shotgun (WGS) entry which is preliminary data.</text>
</comment>
<proteinExistence type="predicted"/>
<organism evidence="2 3">
    <name type="scientific">Enterovirga aerilata</name>
    <dbReference type="NCBI Taxonomy" id="2730920"/>
    <lineage>
        <taxon>Bacteria</taxon>
        <taxon>Pseudomonadati</taxon>
        <taxon>Pseudomonadota</taxon>
        <taxon>Alphaproteobacteria</taxon>
        <taxon>Hyphomicrobiales</taxon>
        <taxon>Methylobacteriaceae</taxon>
        <taxon>Enterovirga</taxon>
    </lineage>
</organism>
<evidence type="ECO:0000313" key="2">
    <source>
        <dbReference type="EMBL" id="NNM72484.1"/>
    </source>
</evidence>
<accession>A0A849I483</accession>
<name>A0A849I483_9HYPH</name>
<dbReference type="Proteomes" id="UP000564885">
    <property type="component" value="Unassembled WGS sequence"/>
</dbReference>
<reference evidence="2 3" key="1">
    <citation type="submission" date="2020-04" db="EMBL/GenBank/DDBJ databases">
        <title>Enterovirga sp. isolate from soil.</title>
        <authorList>
            <person name="Chea S."/>
            <person name="Kim D.-U."/>
        </authorList>
    </citation>
    <scope>NUCLEOTIDE SEQUENCE [LARGE SCALE GENOMIC DNA]</scope>
    <source>
        <strain evidence="2 3">DB1703</strain>
    </source>
</reference>
<dbReference type="EMBL" id="JABEPP010000002">
    <property type="protein sequence ID" value="NNM72484.1"/>
    <property type="molecule type" value="Genomic_DNA"/>
</dbReference>
<dbReference type="SUPFAM" id="SSF75708">
    <property type="entry name" value="Chemotaxis phosphatase CheZ"/>
    <property type="match status" value="1"/>
</dbReference>
<dbReference type="AlphaFoldDB" id="A0A849I483"/>